<sequence length="90" mass="10223">MMGKEWLGLAPSLAPSSCLYFRATCLISWHAYQEQDNQGDDFVLYSVVIVLLLVVMVTMATILPIKQTLLDVLYYILAYFKKSSNCYGFV</sequence>
<organism evidence="2 3">
    <name type="scientific">Moraxella nonliquefaciens</name>
    <dbReference type="NCBI Taxonomy" id="478"/>
    <lineage>
        <taxon>Bacteria</taxon>
        <taxon>Pseudomonadati</taxon>
        <taxon>Pseudomonadota</taxon>
        <taxon>Gammaproteobacteria</taxon>
        <taxon>Moraxellales</taxon>
        <taxon>Moraxellaceae</taxon>
        <taxon>Moraxella</taxon>
    </lineage>
</organism>
<keyword evidence="1" id="KW-0812">Transmembrane</keyword>
<reference evidence="2 3" key="1">
    <citation type="submission" date="2016-06" db="EMBL/GenBank/DDBJ databases">
        <title>Draft genome of Moraxella nonliquefaciens CCUG 60284.</title>
        <authorList>
            <person name="Salva-Serra F."/>
            <person name="Engstrom-Jakobsson H."/>
            <person name="Thorell K."/>
            <person name="Gonzales-Siles L."/>
            <person name="Karlsson R."/>
            <person name="Boulund F."/>
            <person name="Engstrand L."/>
            <person name="Kristiansson E."/>
            <person name="Moore E."/>
        </authorList>
    </citation>
    <scope>NUCLEOTIDE SEQUENCE [LARGE SCALE GENOMIC DNA]</scope>
    <source>
        <strain evidence="2 3">CCUG 60284</strain>
    </source>
</reference>
<dbReference type="AlphaFoldDB" id="A0A1B8PL96"/>
<keyword evidence="1" id="KW-1133">Transmembrane helix</keyword>
<proteinExistence type="predicted"/>
<gene>
    <name evidence="2" type="ORF">A9Z60_05710</name>
</gene>
<protein>
    <submittedName>
        <fullName evidence="2">Uncharacterized protein</fullName>
    </submittedName>
</protein>
<keyword evidence="1" id="KW-0472">Membrane</keyword>
<dbReference type="Proteomes" id="UP000092671">
    <property type="component" value="Unassembled WGS sequence"/>
</dbReference>
<evidence type="ECO:0000256" key="1">
    <source>
        <dbReference type="SAM" id="Phobius"/>
    </source>
</evidence>
<name>A0A1B8PL96_MORNO</name>
<feature type="transmembrane region" description="Helical" evidence="1">
    <location>
        <begin position="42"/>
        <end position="65"/>
    </location>
</feature>
<evidence type="ECO:0000313" key="2">
    <source>
        <dbReference type="EMBL" id="OBX51786.1"/>
    </source>
</evidence>
<accession>A0A1B8PL96</accession>
<dbReference type="EMBL" id="LZDN01000003">
    <property type="protein sequence ID" value="OBX51786.1"/>
    <property type="molecule type" value="Genomic_DNA"/>
</dbReference>
<comment type="caution">
    <text evidence="2">The sequence shown here is derived from an EMBL/GenBank/DDBJ whole genome shotgun (WGS) entry which is preliminary data.</text>
</comment>
<evidence type="ECO:0000313" key="3">
    <source>
        <dbReference type="Proteomes" id="UP000092671"/>
    </source>
</evidence>